<keyword evidence="1" id="KW-1133">Transmembrane helix</keyword>
<name>A0A2V3V771_9SPHN</name>
<evidence type="ECO:0000256" key="1">
    <source>
        <dbReference type="SAM" id="Phobius"/>
    </source>
</evidence>
<accession>A0A2V3V771</accession>
<sequence>MTEQDKPPIKYDAFTKDLARKCGDDVAAAIRRTMALHPDLDGKVAIAIMAAGVANAAAAGVFCQYTNINDPERMADALIEITKPFTISAIADLKGPTT</sequence>
<comment type="caution">
    <text evidence="2">The sequence shown here is derived from an EMBL/GenBank/DDBJ whole genome shotgun (WGS) entry which is preliminary data.</text>
</comment>
<reference evidence="2 3" key="1">
    <citation type="submission" date="2018-05" db="EMBL/GenBank/DDBJ databases">
        <title>Genomic Encyclopedia of Type Strains, Phase IV (KMG-IV): sequencing the most valuable type-strain genomes for metagenomic binning, comparative biology and taxonomic classification.</title>
        <authorList>
            <person name="Goeker M."/>
        </authorList>
    </citation>
    <scope>NUCLEOTIDE SEQUENCE [LARGE SCALE GENOMIC DNA]</scope>
    <source>
        <strain evidence="2 3">DSM 3183</strain>
    </source>
</reference>
<evidence type="ECO:0000313" key="2">
    <source>
        <dbReference type="EMBL" id="PXW76005.1"/>
    </source>
</evidence>
<dbReference type="Proteomes" id="UP000248014">
    <property type="component" value="Unassembled WGS sequence"/>
</dbReference>
<protein>
    <submittedName>
        <fullName evidence="2">Uncharacterized protein</fullName>
    </submittedName>
</protein>
<keyword evidence="1" id="KW-0812">Transmembrane</keyword>
<dbReference type="AlphaFoldDB" id="A0A2V3V771"/>
<keyword evidence="3" id="KW-1185">Reference proteome</keyword>
<feature type="transmembrane region" description="Helical" evidence="1">
    <location>
        <begin position="44"/>
        <end position="65"/>
    </location>
</feature>
<dbReference type="RefSeq" id="WP_110298682.1">
    <property type="nucleotide sequence ID" value="NZ_QJJM01000006.1"/>
</dbReference>
<dbReference type="EMBL" id="QJJM01000006">
    <property type="protein sequence ID" value="PXW76005.1"/>
    <property type="molecule type" value="Genomic_DNA"/>
</dbReference>
<proteinExistence type="predicted"/>
<organism evidence="2 3">
    <name type="scientific">Blastomonas natatoria</name>
    <dbReference type="NCBI Taxonomy" id="34015"/>
    <lineage>
        <taxon>Bacteria</taxon>
        <taxon>Pseudomonadati</taxon>
        <taxon>Pseudomonadota</taxon>
        <taxon>Alphaproteobacteria</taxon>
        <taxon>Sphingomonadales</taxon>
        <taxon>Sphingomonadaceae</taxon>
        <taxon>Blastomonas</taxon>
    </lineage>
</organism>
<keyword evidence="1" id="KW-0472">Membrane</keyword>
<gene>
    <name evidence="2" type="ORF">C7451_106169</name>
</gene>
<evidence type="ECO:0000313" key="3">
    <source>
        <dbReference type="Proteomes" id="UP000248014"/>
    </source>
</evidence>